<dbReference type="InterPro" id="IPR010982">
    <property type="entry name" value="Lambda_DNA-bd_dom_sf"/>
</dbReference>
<dbReference type="EMBL" id="FOZM01000002">
    <property type="protein sequence ID" value="SFS20060.1"/>
    <property type="molecule type" value="Genomic_DNA"/>
</dbReference>
<accession>A0A1I6MWH5</accession>
<organism evidence="1 2">
    <name type="scientific">Yoonia litorea</name>
    <dbReference type="NCBI Taxonomy" id="1123755"/>
    <lineage>
        <taxon>Bacteria</taxon>
        <taxon>Pseudomonadati</taxon>
        <taxon>Pseudomonadota</taxon>
        <taxon>Alphaproteobacteria</taxon>
        <taxon>Rhodobacterales</taxon>
        <taxon>Paracoccaceae</taxon>
        <taxon>Yoonia</taxon>
    </lineage>
</organism>
<dbReference type="Proteomes" id="UP000198926">
    <property type="component" value="Unassembled WGS sequence"/>
</dbReference>
<dbReference type="SUPFAM" id="SSF47413">
    <property type="entry name" value="lambda repressor-like DNA-binding domains"/>
    <property type="match status" value="1"/>
</dbReference>
<dbReference type="RefSeq" id="WP_131802581.1">
    <property type="nucleotide sequence ID" value="NZ_FOZM01000002.1"/>
</dbReference>
<evidence type="ECO:0000313" key="1">
    <source>
        <dbReference type="EMBL" id="SFS20060.1"/>
    </source>
</evidence>
<dbReference type="GO" id="GO:0003677">
    <property type="term" value="F:DNA binding"/>
    <property type="evidence" value="ECO:0007669"/>
    <property type="project" value="InterPro"/>
</dbReference>
<name>A0A1I6MWH5_9RHOB</name>
<proteinExistence type="predicted"/>
<gene>
    <name evidence="1" type="ORF">SAMN05444714_2466</name>
</gene>
<keyword evidence="2" id="KW-1185">Reference proteome</keyword>
<protein>
    <recommendedName>
        <fullName evidence="3">HTH cro/C1-type domain-containing protein</fullName>
    </recommendedName>
</protein>
<evidence type="ECO:0008006" key="3">
    <source>
        <dbReference type="Google" id="ProtNLM"/>
    </source>
</evidence>
<sequence>MKLNDFLSSNQMTMASFANAVGTTTATISRVADGHVMPRKSLLGRIHKATGGLVTPNDLAGLYCKEPCHHIAKPARGTQPESDDDGK</sequence>
<reference evidence="1 2" key="1">
    <citation type="submission" date="2016-10" db="EMBL/GenBank/DDBJ databases">
        <authorList>
            <person name="de Groot N.N."/>
        </authorList>
    </citation>
    <scope>NUCLEOTIDE SEQUENCE [LARGE SCALE GENOMIC DNA]</scope>
    <source>
        <strain evidence="1 2">DSM 29433</strain>
    </source>
</reference>
<dbReference type="AlphaFoldDB" id="A0A1I6MWH5"/>
<evidence type="ECO:0000313" key="2">
    <source>
        <dbReference type="Proteomes" id="UP000198926"/>
    </source>
</evidence>
<dbReference type="OrthoDB" id="7605634at2"/>
<dbReference type="STRING" id="1123755.SAMN05444714_2466"/>